<evidence type="ECO:0000313" key="2">
    <source>
        <dbReference type="Proteomes" id="UP001303046"/>
    </source>
</evidence>
<evidence type="ECO:0000313" key="1">
    <source>
        <dbReference type="EMBL" id="KAK6748598.1"/>
    </source>
</evidence>
<comment type="caution">
    <text evidence="1">The sequence shown here is derived from an EMBL/GenBank/DDBJ whole genome shotgun (WGS) entry which is preliminary data.</text>
</comment>
<gene>
    <name evidence="1" type="primary">Necator_chrIV.g14598</name>
    <name evidence="1" type="ORF">RB195_001303</name>
</gene>
<name>A0ABR1DEW5_NECAM</name>
<reference evidence="1 2" key="1">
    <citation type="submission" date="2023-08" db="EMBL/GenBank/DDBJ databases">
        <title>A Necator americanus chromosomal reference genome.</title>
        <authorList>
            <person name="Ilik V."/>
            <person name="Petrzelkova K.J."/>
            <person name="Pardy F."/>
            <person name="Fuh T."/>
            <person name="Niatou-Singa F.S."/>
            <person name="Gouil Q."/>
            <person name="Baker L."/>
            <person name="Ritchie M.E."/>
            <person name="Jex A.R."/>
            <person name="Gazzola D."/>
            <person name="Li H."/>
            <person name="Toshio Fujiwara R."/>
            <person name="Zhan B."/>
            <person name="Aroian R.V."/>
            <person name="Pafco B."/>
            <person name="Schwarz E.M."/>
        </authorList>
    </citation>
    <scope>NUCLEOTIDE SEQUENCE [LARGE SCALE GENOMIC DNA]</scope>
    <source>
        <strain evidence="1 2">Aroian</strain>
        <tissue evidence="1">Whole animal</tissue>
    </source>
</reference>
<organism evidence="1 2">
    <name type="scientific">Necator americanus</name>
    <name type="common">Human hookworm</name>
    <dbReference type="NCBI Taxonomy" id="51031"/>
    <lineage>
        <taxon>Eukaryota</taxon>
        <taxon>Metazoa</taxon>
        <taxon>Ecdysozoa</taxon>
        <taxon>Nematoda</taxon>
        <taxon>Chromadorea</taxon>
        <taxon>Rhabditida</taxon>
        <taxon>Rhabditina</taxon>
        <taxon>Rhabditomorpha</taxon>
        <taxon>Strongyloidea</taxon>
        <taxon>Ancylostomatidae</taxon>
        <taxon>Bunostominae</taxon>
        <taxon>Necator</taxon>
    </lineage>
</organism>
<keyword evidence="2" id="KW-1185">Reference proteome</keyword>
<proteinExistence type="predicted"/>
<accession>A0ABR1DEW5</accession>
<evidence type="ECO:0008006" key="3">
    <source>
        <dbReference type="Google" id="ProtNLM"/>
    </source>
</evidence>
<sequence>MFIEHLRKAHLDGDCVVESFDVTSLYTNVSIDATLQATSELLLEHQATLNIGTTLTAGGPLTSRFRGYQGSEEGDDAETLARIKINNNLGSAQGSSTQSNSTMPRFKEGAITLPDVMSTLCGCKA</sequence>
<dbReference type="Proteomes" id="UP001303046">
    <property type="component" value="Unassembled WGS sequence"/>
</dbReference>
<dbReference type="EMBL" id="JAVFWL010000004">
    <property type="protein sequence ID" value="KAK6748598.1"/>
    <property type="molecule type" value="Genomic_DNA"/>
</dbReference>
<protein>
    <recommendedName>
        <fullName evidence="3">Reverse transcriptase domain-containing protein</fullName>
    </recommendedName>
</protein>